<evidence type="ECO:0000313" key="2">
    <source>
        <dbReference type="Proteomes" id="UP000095280"/>
    </source>
</evidence>
<evidence type="ECO:0000256" key="1">
    <source>
        <dbReference type="SAM" id="MobiDB-lite"/>
    </source>
</evidence>
<organism evidence="2 3">
    <name type="scientific">Macrostomum lignano</name>
    <dbReference type="NCBI Taxonomy" id="282301"/>
    <lineage>
        <taxon>Eukaryota</taxon>
        <taxon>Metazoa</taxon>
        <taxon>Spiralia</taxon>
        <taxon>Lophotrochozoa</taxon>
        <taxon>Platyhelminthes</taxon>
        <taxon>Rhabditophora</taxon>
        <taxon>Macrostomorpha</taxon>
        <taxon>Macrostomida</taxon>
        <taxon>Macrostomidae</taxon>
        <taxon>Macrostomum</taxon>
    </lineage>
</organism>
<keyword evidence="2" id="KW-1185">Reference proteome</keyword>
<dbReference type="WBParaSite" id="snap_masked-unitig_25991-processed-gene-0.0-mRNA-1">
    <property type="protein sequence ID" value="snap_masked-unitig_25991-processed-gene-0.0-mRNA-1"/>
    <property type="gene ID" value="snap_masked-unitig_25991-processed-gene-0.0"/>
</dbReference>
<dbReference type="AlphaFoldDB" id="A0A1I8JP57"/>
<evidence type="ECO:0000313" key="3">
    <source>
        <dbReference type="WBParaSite" id="snap_masked-unitig_25991-processed-gene-0.0-mRNA-1"/>
    </source>
</evidence>
<dbReference type="Proteomes" id="UP000095280">
    <property type="component" value="Unplaced"/>
</dbReference>
<accession>A0A1I8JP57</accession>
<sequence>MTSQVKPGDRLAAGHSVRRRS</sequence>
<reference evidence="3" key="1">
    <citation type="submission" date="2016-11" db="UniProtKB">
        <authorList>
            <consortium name="WormBaseParasite"/>
        </authorList>
    </citation>
    <scope>IDENTIFICATION</scope>
</reference>
<name>A0A1I8JP57_9PLAT</name>
<feature type="region of interest" description="Disordered" evidence="1">
    <location>
        <begin position="1"/>
        <end position="21"/>
    </location>
</feature>
<protein>
    <submittedName>
        <fullName evidence="3">50S ribosomal protein L21</fullName>
    </submittedName>
</protein>
<proteinExistence type="predicted"/>